<accession>A0A9N9JSL3</accession>
<name>A0A9N9JSL3_9GLOM</name>
<organism evidence="1 2">
    <name type="scientific">Dentiscutata erythropus</name>
    <dbReference type="NCBI Taxonomy" id="1348616"/>
    <lineage>
        <taxon>Eukaryota</taxon>
        <taxon>Fungi</taxon>
        <taxon>Fungi incertae sedis</taxon>
        <taxon>Mucoromycota</taxon>
        <taxon>Glomeromycotina</taxon>
        <taxon>Glomeromycetes</taxon>
        <taxon>Diversisporales</taxon>
        <taxon>Gigasporaceae</taxon>
        <taxon>Dentiscutata</taxon>
    </lineage>
</organism>
<keyword evidence="2" id="KW-1185">Reference proteome</keyword>
<protein>
    <submittedName>
        <fullName evidence="1">10301_t:CDS:1</fullName>
    </submittedName>
</protein>
<proteinExistence type="predicted"/>
<dbReference type="OrthoDB" id="2375936at2759"/>
<evidence type="ECO:0000313" key="1">
    <source>
        <dbReference type="EMBL" id="CAG8795241.1"/>
    </source>
</evidence>
<comment type="caution">
    <text evidence="1">The sequence shown here is derived from an EMBL/GenBank/DDBJ whole genome shotgun (WGS) entry which is preliminary data.</text>
</comment>
<evidence type="ECO:0000313" key="2">
    <source>
        <dbReference type="Proteomes" id="UP000789405"/>
    </source>
</evidence>
<dbReference type="AlphaFoldDB" id="A0A9N9JSL3"/>
<dbReference type="Proteomes" id="UP000789405">
    <property type="component" value="Unassembled WGS sequence"/>
</dbReference>
<sequence length="100" mass="11478">RHETLKYASYNLLPNHIQQIPELELNHLRKAIIKELQKKLKNHYHAVGEQVFSVHCSENAFVGIFGSYITCYSPCGSFYLYNFGGEDAVETIGLIFNNDQ</sequence>
<reference evidence="1" key="1">
    <citation type="submission" date="2021-06" db="EMBL/GenBank/DDBJ databases">
        <authorList>
            <person name="Kallberg Y."/>
            <person name="Tangrot J."/>
            <person name="Rosling A."/>
        </authorList>
    </citation>
    <scope>NUCLEOTIDE SEQUENCE</scope>
    <source>
        <strain evidence="1">MA453B</strain>
    </source>
</reference>
<gene>
    <name evidence="1" type="ORF">DERYTH_LOCUS22236</name>
</gene>
<dbReference type="EMBL" id="CAJVPY010030292">
    <property type="protein sequence ID" value="CAG8795241.1"/>
    <property type="molecule type" value="Genomic_DNA"/>
</dbReference>
<feature type="non-terminal residue" evidence="1">
    <location>
        <position position="1"/>
    </location>
</feature>